<protein>
    <submittedName>
        <fullName evidence="2">Uncharacterized protein</fullName>
    </submittedName>
</protein>
<dbReference type="EMBL" id="JBAWTH010000070">
    <property type="protein sequence ID" value="KAL2280001.1"/>
    <property type="molecule type" value="Genomic_DNA"/>
</dbReference>
<reference evidence="2 3" key="1">
    <citation type="submission" date="2024-03" db="EMBL/GenBank/DDBJ databases">
        <title>A high-quality draft genome sequence of Diaporthe vaccinii, a causative agent of upright dieback and viscid rot disease in cranberry plants.</title>
        <authorList>
            <person name="Sarrasin M."/>
            <person name="Lang B.F."/>
            <person name="Burger G."/>
        </authorList>
    </citation>
    <scope>NUCLEOTIDE SEQUENCE [LARGE SCALE GENOMIC DNA]</scope>
    <source>
        <strain evidence="2 3">IS7</strain>
    </source>
</reference>
<feature type="chain" id="PRO_5046584264" evidence="1">
    <location>
        <begin position="21"/>
        <end position="289"/>
    </location>
</feature>
<accession>A0ABR4ECG7</accession>
<sequence>MSSLIKATLCAASLVSLSNAAPANLKSTVQSRWEECPNGTWYSQCGQIAGCFDYDPCINPSQPSTVQVRREECPTGTWYSACGSIKACFNYDPCVNPSQPATPQPPPTTLPACSTDPKNPTRILPTTYWPINPNSPGQTYAAAEGAVHVKNDTSAADGVVQQVLVFEGVDAGAKKCSVGWFLKMQEDTVFEVEGDGYVRITQLDGLLARGQAPSYSSAVAAEKAGAATTMPAMGGWDDKTAYMGMTSGMMQEVACSDVLAFRAYLDPINDGEVYMEPSGSVGIAVTYTC</sequence>
<proteinExistence type="predicted"/>
<organism evidence="2 3">
    <name type="scientific">Diaporthe vaccinii</name>
    <dbReference type="NCBI Taxonomy" id="105482"/>
    <lineage>
        <taxon>Eukaryota</taxon>
        <taxon>Fungi</taxon>
        <taxon>Dikarya</taxon>
        <taxon>Ascomycota</taxon>
        <taxon>Pezizomycotina</taxon>
        <taxon>Sordariomycetes</taxon>
        <taxon>Sordariomycetidae</taxon>
        <taxon>Diaporthales</taxon>
        <taxon>Diaporthaceae</taxon>
        <taxon>Diaporthe</taxon>
        <taxon>Diaporthe eres species complex</taxon>
    </lineage>
</organism>
<feature type="signal peptide" evidence="1">
    <location>
        <begin position="1"/>
        <end position="20"/>
    </location>
</feature>
<name>A0ABR4ECG7_9PEZI</name>
<keyword evidence="1" id="KW-0732">Signal</keyword>
<dbReference type="Proteomes" id="UP001600888">
    <property type="component" value="Unassembled WGS sequence"/>
</dbReference>
<keyword evidence="3" id="KW-1185">Reference proteome</keyword>
<gene>
    <name evidence="2" type="ORF">FJTKL_12970</name>
</gene>
<comment type="caution">
    <text evidence="2">The sequence shown here is derived from an EMBL/GenBank/DDBJ whole genome shotgun (WGS) entry which is preliminary data.</text>
</comment>
<evidence type="ECO:0000256" key="1">
    <source>
        <dbReference type="SAM" id="SignalP"/>
    </source>
</evidence>
<evidence type="ECO:0000313" key="2">
    <source>
        <dbReference type="EMBL" id="KAL2280001.1"/>
    </source>
</evidence>
<evidence type="ECO:0000313" key="3">
    <source>
        <dbReference type="Proteomes" id="UP001600888"/>
    </source>
</evidence>